<dbReference type="Gene3D" id="3.10.180.50">
    <property type="match status" value="1"/>
</dbReference>
<comment type="cofactor">
    <cofactor evidence="1">
        <name>Fe(2+)</name>
        <dbReference type="ChEBI" id="CHEBI:29033"/>
    </cofactor>
</comment>
<name>A0ABZ0QBN8_9VIBR</name>
<evidence type="ECO:0000313" key="8">
    <source>
        <dbReference type="EMBL" id="WPC73858.1"/>
    </source>
</evidence>
<dbReference type="InterPro" id="IPR009770">
    <property type="entry name" value="HGLS"/>
</dbReference>
<evidence type="ECO:0000256" key="1">
    <source>
        <dbReference type="ARBA" id="ARBA00001954"/>
    </source>
</evidence>
<keyword evidence="2" id="KW-0223">Dioxygenase</keyword>
<keyword evidence="3" id="KW-0560">Oxidoreductase</keyword>
<proteinExistence type="inferred from homology"/>
<evidence type="ECO:0000256" key="3">
    <source>
        <dbReference type="ARBA" id="ARBA00023002"/>
    </source>
</evidence>
<protein>
    <recommendedName>
        <fullName evidence="6">2-oxoadipate dioxygenase/decarboxylase</fullName>
        <ecNumber evidence="6">1.13.11.93</ecNumber>
    </recommendedName>
    <alternativeName>
        <fullName evidence="7">2-hydroxyglutarate synthase</fullName>
    </alternativeName>
</protein>
<reference evidence="8 9" key="1">
    <citation type="submission" date="2023-11" db="EMBL/GenBank/DDBJ databases">
        <title>Plant-associative lifestyle of Vibrio porteresiae and its evolutionary dynamics.</title>
        <authorList>
            <person name="Rameshkumar N."/>
            <person name="Kirti K."/>
        </authorList>
    </citation>
    <scope>NUCLEOTIDE SEQUENCE [LARGE SCALE GENOMIC DNA]</scope>
    <source>
        <strain evidence="8 9">MSSRF30</strain>
    </source>
</reference>
<dbReference type="Proteomes" id="UP001304071">
    <property type="component" value="Chromosome 1"/>
</dbReference>
<gene>
    <name evidence="8" type="ORF">R8Z52_00795</name>
</gene>
<evidence type="ECO:0000256" key="5">
    <source>
        <dbReference type="ARBA" id="ARBA00035013"/>
    </source>
</evidence>
<evidence type="ECO:0000256" key="2">
    <source>
        <dbReference type="ARBA" id="ARBA00022964"/>
    </source>
</evidence>
<sequence length="262" mass="29538">MSAVQLFDHLWQDYITRLCPSADKVHQLLQENEPLINDHIALRTFRSPQLGLEVLMQPFLAEGYQVGGEYRFVAKKLYARHLQHPDPKLPKVFISELLVGELSMPAQKLIHQLLDSVPQVTVPSFLWQGRPWSLTYTDYQILAAESEYAGWLAAHGYGANHFTVSVNQLRAFEEVTQVNAHLRSHGFAINEAGGEVKGSPEVLLEQSSTLADKVEVSFDDVTAMIPGGFYEFAKRYVMSDGNLYQGFVEASADKIFESTHRQ</sequence>
<dbReference type="EMBL" id="CP138203">
    <property type="protein sequence ID" value="WPC73858.1"/>
    <property type="molecule type" value="Genomic_DNA"/>
</dbReference>
<dbReference type="PANTHER" id="PTHR31136:SF5">
    <property type="entry name" value="2-OXOADIPATE DIOXYGENASE_DECARBOXYLASE, CHLOROPLASTIC"/>
    <property type="match status" value="1"/>
</dbReference>
<evidence type="ECO:0000256" key="4">
    <source>
        <dbReference type="ARBA" id="ARBA00023004"/>
    </source>
</evidence>
<dbReference type="Pfam" id="PF07063">
    <property type="entry name" value="HGLS"/>
    <property type="match status" value="2"/>
</dbReference>
<dbReference type="EC" id="1.13.11.93" evidence="6"/>
<evidence type="ECO:0000256" key="6">
    <source>
        <dbReference type="ARBA" id="ARBA00035023"/>
    </source>
</evidence>
<organism evidence="8 9">
    <name type="scientific">Vibrio porteresiae DSM 19223</name>
    <dbReference type="NCBI Taxonomy" id="1123496"/>
    <lineage>
        <taxon>Bacteria</taxon>
        <taxon>Pseudomonadati</taxon>
        <taxon>Pseudomonadota</taxon>
        <taxon>Gammaproteobacteria</taxon>
        <taxon>Vibrionales</taxon>
        <taxon>Vibrionaceae</taxon>
        <taxon>Vibrio</taxon>
    </lineage>
</organism>
<comment type="similarity">
    <text evidence="5">Belongs to the 2-oxoadipate dioxygenase/decarboxylase family.</text>
</comment>
<dbReference type="SMART" id="SM01150">
    <property type="entry name" value="DUF1338"/>
    <property type="match status" value="1"/>
</dbReference>
<evidence type="ECO:0000313" key="9">
    <source>
        <dbReference type="Proteomes" id="UP001304071"/>
    </source>
</evidence>
<dbReference type="CDD" id="cd16350">
    <property type="entry name" value="VOC_like"/>
    <property type="match status" value="1"/>
</dbReference>
<accession>A0ABZ0QBN8</accession>
<keyword evidence="4" id="KW-0408">Iron</keyword>
<dbReference type="RefSeq" id="WP_261893848.1">
    <property type="nucleotide sequence ID" value="NZ_AP024895.1"/>
</dbReference>
<evidence type="ECO:0000256" key="7">
    <source>
        <dbReference type="ARBA" id="ARBA00035045"/>
    </source>
</evidence>
<dbReference type="PANTHER" id="PTHR31136">
    <property type="entry name" value="DUF1338 DOMAIN-CONTAINING PROTEIN"/>
    <property type="match status" value="1"/>
</dbReference>
<keyword evidence="9" id="KW-1185">Reference proteome</keyword>